<evidence type="ECO:0000313" key="4">
    <source>
        <dbReference type="EMBL" id="CDO54847.1"/>
    </source>
</evidence>
<dbReference type="PANTHER" id="PTHR47706">
    <property type="entry name" value="NMRA-LIKE FAMILY PROTEIN"/>
    <property type="match status" value="1"/>
</dbReference>
<name>A0A0J9XC22_GEOCN</name>
<dbReference type="Gene3D" id="3.40.50.720">
    <property type="entry name" value="NAD(P)-binding Rossmann-like Domain"/>
    <property type="match status" value="1"/>
</dbReference>
<dbReference type="InterPro" id="IPR051609">
    <property type="entry name" value="NmrA/Isoflavone_reductase-like"/>
</dbReference>
<dbReference type="InterPro" id="IPR036291">
    <property type="entry name" value="NAD(P)-bd_dom_sf"/>
</dbReference>
<reference evidence="4" key="1">
    <citation type="submission" date="2014-03" db="EMBL/GenBank/DDBJ databases">
        <authorList>
            <person name="Casaregola S."/>
        </authorList>
    </citation>
    <scope>NUCLEOTIDE SEQUENCE [LARGE SCALE GENOMIC DNA]</scope>
    <source>
        <strain evidence="4">CLIB 918</strain>
    </source>
</reference>
<dbReference type="PANTHER" id="PTHR47706:SF9">
    <property type="entry name" value="NMRA-LIKE DOMAIN-CONTAINING PROTEIN-RELATED"/>
    <property type="match status" value="1"/>
</dbReference>
<evidence type="ECO:0000313" key="5">
    <source>
        <dbReference type="Proteomes" id="UP000242525"/>
    </source>
</evidence>
<dbReference type="OrthoDB" id="9974981at2759"/>
<dbReference type="GO" id="GO:0016491">
    <property type="term" value="F:oxidoreductase activity"/>
    <property type="evidence" value="ECO:0007669"/>
    <property type="project" value="UniProtKB-KW"/>
</dbReference>
<evidence type="ECO:0000256" key="2">
    <source>
        <dbReference type="ARBA" id="ARBA00023002"/>
    </source>
</evidence>
<evidence type="ECO:0000256" key="1">
    <source>
        <dbReference type="ARBA" id="ARBA00022857"/>
    </source>
</evidence>
<keyword evidence="5" id="KW-1185">Reference proteome</keyword>
<accession>A0A0J9XC22</accession>
<dbReference type="STRING" id="1173061.A0A0J9XC22"/>
<proteinExistence type="predicted"/>
<sequence length="306" mass="32620">MSAYKPTVAILGINGAIGSHALNAFLSPTFSSLFTLPIRIVTRDSSKIKAAVPAITDENVKFYTADITTGEGLATAFEGVDVIVNILGVSVPHTAVIEAAAAAKPKVYIPSEFGSDIPATGPYINLFKVKTDAVELARSKGLKTVSIVNNAFSEWLLVVPPFGGVNFPEAGQFQYYGSDSVEIDTTSLVDVGKVIASVASKDPATLPDYIKVAGDVVSPRKISDAYTAATGQKLIDVALPLEEIVVPAKKIAEEGLKSPKDFLIGIRGVLYDHYMVSNHEHNEFVSKGLFEFTPFTEVAKRTLGKN</sequence>
<dbReference type="EMBL" id="CCBN010000009">
    <property type="protein sequence ID" value="CDO54847.1"/>
    <property type="molecule type" value="Genomic_DNA"/>
</dbReference>
<dbReference type="SUPFAM" id="SSF51735">
    <property type="entry name" value="NAD(P)-binding Rossmann-fold domains"/>
    <property type="match status" value="1"/>
</dbReference>
<dbReference type="Proteomes" id="UP000242525">
    <property type="component" value="Unassembled WGS sequence"/>
</dbReference>
<keyword evidence="1" id="KW-0521">NADP</keyword>
<dbReference type="AlphaFoldDB" id="A0A0J9XC22"/>
<comment type="caution">
    <text evidence="4">The sequence shown here is derived from an EMBL/GenBank/DDBJ whole genome shotgun (WGS) entry which is preliminary data.</text>
</comment>
<gene>
    <name evidence="4" type="ORF">BN980_GECA09s00241g</name>
</gene>
<keyword evidence="2" id="KW-0560">Oxidoreductase</keyword>
<dbReference type="Pfam" id="PF05368">
    <property type="entry name" value="NmrA"/>
    <property type="match status" value="1"/>
</dbReference>
<evidence type="ECO:0000259" key="3">
    <source>
        <dbReference type="Pfam" id="PF05368"/>
    </source>
</evidence>
<organism evidence="4 5">
    <name type="scientific">Geotrichum candidum</name>
    <name type="common">Oospora lactis</name>
    <name type="synonym">Dipodascus geotrichum</name>
    <dbReference type="NCBI Taxonomy" id="1173061"/>
    <lineage>
        <taxon>Eukaryota</taxon>
        <taxon>Fungi</taxon>
        <taxon>Dikarya</taxon>
        <taxon>Ascomycota</taxon>
        <taxon>Saccharomycotina</taxon>
        <taxon>Dipodascomycetes</taxon>
        <taxon>Dipodascales</taxon>
        <taxon>Dipodascaceae</taxon>
        <taxon>Geotrichum</taxon>
    </lineage>
</organism>
<dbReference type="Gene3D" id="3.90.25.10">
    <property type="entry name" value="UDP-galactose 4-epimerase, domain 1"/>
    <property type="match status" value="1"/>
</dbReference>
<dbReference type="InterPro" id="IPR008030">
    <property type="entry name" value="NmrA-like"/>
</dbReference>
<feature type="domain" description="NmrA-like" evidence="3">
    <location>
        <begin position="5"/>
        <end position="246"/>
    </location>
</feature>
<protein>
    <recommendedName>
        <fullName evidence="3">NmrA-like domain-containing protein</fullName>
    </recommendedName>
</protein>